<evidence type="ECO:0000313" key="2">
    <source>
        <dbReference type="Proteomes" id="UP000184073"/>
    </source>
</evidence>
<dbReference type="AlphaFoldDB" id="A0A1L9PHA8"/>
<organism evidence="1 2">
    <name type="scientific">Aspergillus versicolor CBS 583.65</name>
    <dbReference type="NCBI Taxonomy" id="1036611"/>
    <lineage>
        <taxon>Eukaryota</taxon>
        <taxon>Fungi</taxon>
        <taxon>Dikarya</taxon>
        <taxon>Ascomycota</taxon>
        <taxon>Pezizomycotina</taxon>
        <taxon>Eurotiomycetes</taxon>
        <taxon>Eurotiomycetidae</taxon>
        <taxon>Eurotiales</taxon>
        <taxon>Aspergillaceae</taxon>
        <taxon>Aspergillus</taxon>
        <taxon>Aspergillus subgen. Nidulantes</taxon>
    </lineage>
</organism>
<keyword evidence="2" id="KW-1185">Reference proteome</keyword>
<protein>
    <submittedName>
        <fullName evidence="1">Uncharacterized protein</fullName>
    </submittedName>
</protein>
<dbReference type="EMBL" id="KV878127">
    <property type="protein sequence ID" value="OJJ00882.1"/>
    <property type="molecule type" value="Genomic_DNA"/>
</dbReference>
<accession>A0A1L9PHA8</accession>
<dbReference type="VEuPathDB" id="FungiDB:ASPVEDRAFT_27590"/>
<reference evidence="2" key="1">
    <citation type="journal article" date="2017" name="Genome Biol.">
        <title>Comparative genomics reveals high biological diversity and specific adaptations in the industrially and medically important fungal genus Aspergillus.</title>
        <authorList>
            <person name="de Vries R.P."/>
            <person name="Riley R."/>
            <person name="Wiebenga A."/>
            <person name="Aguilar-Osorio G."/>
            <person name="Amillis S."/>
            <person name="Uchima C.A."/>
            <person name="Anderluh G."/>
            <person name="Asadollahi M."/>
            <person name="Askin M."/>
            <person name="Barry K."/>
            <person name="Battaglia E."/>
            <person name="Bayram O."/>
            <person name="Benocci T."/>
            <person name="Braus-Stromeyer S.A."/>
            <person name="Caldana C."/>
            <person name="Canovas D."/>
            <person name="Cerqueira G.C."/>
            <person name="Chen F."/>
            <person name="Chen W."/>
            <person name="Choi C."/>
            <person name="Clum A."/>
            <person name="Dos Santos R.A."/>
            <person name="Damasio A.R."/>
            <person name="Diallinas G."/>
            <person name="Emri T."/>
            <person name="Fekete E."/>
            <person name="Flipphi M."/>
            <person name="Freyberg S."/>
            <person name="Gallo A."/>
            <person name="Gournas C."/>
            <person name="Habgood R."/>
            <person name="Hainaut M."/>
            <person name="Harispe M.L."/>
            <person name="Henrissat B."/>
            <person name="Hilden K.S."/>
            <person name="Hope R."/>
            <person name="Hossain A."/>
            <person name="Karabika E."/>
            <person name="Karaffa L."/>
            <person name="Karanyi Z."/>
            <person name="Krasevec N."/>
            <person name="Kuo A."/>
            <person name="Kusch H."/>
            <person name="LaButti K."/>
            <person name="Lagendijk E.L."/>
            <person name="Lapidus A."/>
            <person name="Levasseur A."/>
            <person name="Lindquist E."/>
            <person name="Lipzen A."/>
            <person name="Logrieco A.F."/>
            <person name="MacCabe A."/>
            <person name="Maekelae M.R."/>
            <person name="Malavazi I."/>
            <person name="Melin P."/>
            <person name="Meyer V."/>
            <person name="Mielnichuk N."/>
            <person name="Miskei M."/>
            <person name="Molnar A.P."/>
            <person name="Mule G."/>
            <person name="Ngan C.Y."/>
            <person name="Orejas M."/>
            <person name="Orosz E."/>
            <person name="Ouedraogo J.P."/>
            <person name="Overkamp K.M."/>
            <person name="Park H.-S."/>
            <person name="Perrone G."/>
            <person name="Piumi F."/>
            <person name="Punt P.J."/>
            <person name="Ram A.F."/>
            <person name="Ramon A."/>
            <person name="Rauscher S."/>
            <person name="Record E."/>
            <person name="Riano-Pachon D.M."/>
            <person name="Robert V."/>
            <person name="Roehrig J."/>
            <person name="Ruller R."/>
            <person name="Salamov A."/>
            <person name="Salih N.S."/>
            <person name="Samson R.A."/>
            <person name="Sandor E."/>
            <person name="Sanguinetti M."/>
            <person name="Schuetze T."/>
            <person name="Sepcic K."/>
            <person name="Shelest E."/>
            <person name="Sherlock G."/>
            <person name="Sophianopoulou V."/>
            <person name="Squina F.M."/>
            <person name="Sun H."/>
            <person name="Susca A."/>
            <person name="Todd R.B."/>
            <person name="Tsang A."/>
            <person name="Unkles S.E."/>
            <person name="van de Wiele N."/>
            <person name="van Rossen-Uffink D."/>
            <person name="Oliveira J.V."/>
            <person name="Vesth T.C."/>
            <person name="Visser J."/>
            <person name="Yu J.-H."/>
            <person name="Zhou M."/>
            <person name="Andersen M.R."/>
            <person name="Archer D.B."/>
            <person name="Baker S.E."/>
            <person name="Benoit I."/>
            <person name="Brakhage A.A."/>
            <person name="Braus G.H."/>
            <person name="Fischer R."/>
            <person name="Frisvad J.C."/>
            <person name="Goldman G.H."/>
            <person name="Houbraken J."/>
            <person name="Oakley B."/>
            <person name="Pocsi I."/>
            <person name="Scazzocchio C."/>
            <person name="Seiboth B."/>
            <person name="vanKuyk P.A."/>
            <person name="Wortman J."/>
            <person name="Dyer P.S."/>
            <person name="Grigoriev I.V."/>
        </authorList>
    </citation>
    <scope>NUCLEOTIDE SEQUENCE [LARGE SCALE GENOMIC DNA]</scope>
    <source>
        <strain evidence="2">CBS 583.65</strain>
    </source>
</reference>
<dbReference type="GeneID" id="63725541"/>
<name>A0A1L9PHA8_ASPVE</name>
<sequence>MTTDKEPRPMPLILRLPNELLMMIFESLSDNGVGQPSATISSEAIDASPNKNNAITVVARTCKRFRELATTYLSHRVILRRSRDAPVLSSRLRAYPHLAQRVRKVVVYEYSDVLAATRPGSTLYQVAAEKPYLDEGVKDLWLAMLKSPLSKGEGVRAWLEVLRDRILDLIELLLLVPRVELFRFVGRAIQHSSYWPPLRVDVNPFQHALIVAISCLQDANLSALRSRILPNLRDVHVCGRGSAVWECAMGTVMRLPKIETLRLDQSAEHGGIYFPVTMGTGASSTLRHLVITTPSLDLHNLSAMIRSIGRLDTFHAMYRFPFFPSNTMDEFLASLHRHRGSLSELKLTDEVPFPFQYSPVRWDGYCSLVTLHVPDYLLFRPCSSVSDVLHVLPPHLISLGIIPWTLGDPKTTEIVRGLVPSSHRVITLRSIFIHPSPGVRRRSRIRGLSDRFERRGIVCRYDPDAFVTKS</sequence>
<dbReference type="OrthoDB" id="4179303at2759"/>
<dbReference type="Proteomes" id="UP000184073">
    <property type="component" value="Unassembled WGS sequence"/>
</dbReference>
<evidence type="ECO:0000313" key="1">
    <source>
        <dbReference type="EMBL" id="OJJ00882.1"/>
    </source>
</evidence>
<dbReference type="RefSeq" id="XP_040666644.1">
    <property type="nucleotide sequence ID" value="XM_040810030.1"/>
</dbReference>
<gene>
    <name evidence="1" type="ORF">ASPVEDRAFT_27590</name>
</gene>
<proteinExistence type="predicted"/>